<feature type="compositionally biased region" description="Basic and acidic residues" evidence="5">
    <location>
        <begin position="94"/>
        <end position="103"/>
    </location>
</feature>
<dbReference type="EMBL" id="PDLN01000008">
    <property type="protein sequence ID" value="RDW78323.1"/>
    <property type="molecule type" value="Genomic_DNA"/>
</dbReference>
<feature type="compositionally biased region" description="Polar residues" evidence="5">
    <location>
        <begin position="816"/>
        <end position="827"/>
    </location>
</feature>
<dbReference type="GO" id="GO:0000139">
    <property type="term" value="C:Golgi membrane"/>
    <property type="evidence" value="ECO:0007669"/>
    <property type="project" value="InterPro"/>
</dbReference>
<evidence type="ECO:0000256" key="4">
    <source>
        <dbReference type="ARBA" id="ARBA00023136"/>
    </source>
</evidence>
<feature type="region of interest" description="Disordered" evidence="5">
    <location>
        <begin position="81"/>
        <end position="115"/>
    </location>
</feature>
<dbReference type="InterPro" id="IPR007271">
    <property type="entry name" value="Nuc_sug_transpt"/>
</dbReference>
<keyword evidence="2 6" id="KW-0812">Transmembrane</keyword>
<comment type="subcellular location">
    <subcellularLocation>
        <location evidence="1">Membrane</location>
        <topology evidence="1">Multi-pass membrane protein</topology>
    </subcellularLocation>
</comment>
<feature type="compositionally biased region" description="Basic and acidic residues" evidence="5">
    <location>
        <begin position="789"/>
        <end position="799"/>
    </location>
</feature>
<keyword evidence="8" id="KW-1185">Reference proteome</keyword>
<dbReference type="AlphaFoldDB" id="A0A3D8RW89"/>
<feature type="transmembrane region" description="Helical" evidence="6">
    <location>
        <begin position="352"/>
        <end position="369"/>
    </location>
</feature>
<keyword evidence="3 6" id="KW-1133">Transmembrane helix</keyword>
<feature type="transmembrane region" description="Helical" evidence="6">
    <location>
        <begin position="232"/>
        <end position="253"/>
    </location>
</feature>
<evidence type="ECO:0000313" key="7">
    <source>
        <dbReference type="EMBL" id="RDW78323.1"/>
    </source>
</evidence>
<feature type="transmembrane region" description="Helical" evidence="6">
    <location>
        <begin position="174"/>
        <end position="195"/>
    </location>
</feature>
<evidence type="ECO:0000256" key="1">
    <source>
        <dbReference type="ARBA" id="ARBA00004141"/>
    </source>
</evidence>
<evidence type="ECO:0000256" key="5">
    <source>
        <dbReference type="SAM" id="MobiDB-lite"/>
    </source>
</evidence>
<feature type="compositionally biased region" description="Polar residues" evidence="5">
    <location>
        <begin position="105"/>
        <end position="115"/>
    </location>
</feature>
<feature type="transmembrane region" description="Helical" evidence="6">
    <location>
        <begin position="265"/>
        <end position="285"/>
    </location>
</feature>
<evidence type="ECO:0000256" key="2">
    <source>
        <dbReference type="ARBA" id="ARBA00022692"/>
    </source>
</evidence>
<dbReference type="OrthoDB" id="408493at2759"/>
<accession>A0A3D8RW89</accession>
<feature type="transmembrane region" description="Helical" evidence="6">
    <location>
        <begin position="20"/>
        <end position="38"/>
    </location>
</feature>
<feature type="transmembrane region" description="Helical" evidence="6">
    <location>
        <begin position="202"/>
        <end position="220"/>
    </location>
</feature>
<evidence type="ECO:0000256" key="6">
    <source>
        <dbReference type="SAM" id="Phobius"/>
    </source>
</evidence>
<protein>
    <submittedName>
        <fullName evidence="7">UDP-galactose transporter</fullName>
    </submittedName>
</protein>
<evidence type="ECO:0000313" key="8">
    <source>
        <dbReference type="Proteomes" id="UP000256328"/>
    </source>
</evidence>
<feature type="transmembrane region" description="Helical" evidence="6">
    <location>
        <begin position="297"/>
        <end position="319"/>
    </location>
</feature>
<dbReference type="GO" id="GO:0015165">
    <property type="term" value="F:pyrimidine nucleotide-sugar transmembrane transporter activity"/>
    <property type="evidence" value="ECO:0007669"/>
    <property type="project" value="InterPro"/>
</dbReference>
<name>A0A3D8RW89_9HELO</name>
<dbReference type="NCBIfam" id="TIGR00803">
    <property type="entry name" value="nst"/>
    <property type="match status" value="1"/>
</dbReference>
<dbReference type="PANTHER" id="PTHR10231">
    <property type="entry name" value="NUCLEOTIDE-SUGAR TRANSMEMBRANE TRANSPORTER"/>
    <property type="match status" value="1"/>
</dbReference>
<sequence length="827" mass="91557">MFRLFSHNRLAWLHGPQGAAYAAALGLIAIQVGIGIIMKISQSKGTYDFSPSSSVTISEFFKMLLSTIFFYRECKTRTANREPAHTPLPTSERNSFEETKPFAEDQTSGLNGNGHSMSPTSAYTPAANMDIKTFILFIRNEVSRDTRYGFAQLALFYALINNSIFVAYKLADPGTIQLTKSGVTFITALVMIATLGSKITKIQWIAIVIQICGLMVTQYHPEEGTAYPISTYLILLFQVFLSALSGVYNQALLKSDGSSLHADNMILYASGAAINLLLHLVIRVLKADEPGFFTGYGSIGACLVILSNVFIGLAITAVYKYADAVIKCFATAVATGILLYLSPILFGTELGFLVLPGTIVVFVASWLYMEGAAPKDTNASMPKPVNEPTQPSIFSKMSAVSRLHQRRVLGIATFFTVVVVAFLTMSNSIMPDRAKGKTVGSQPASNQAADLVLESPFKNTLAMVRWNSDHPERMPLLQQYAPFFHDLHFSMPGYVKGDAEFHNLTHDSFPSAEVIYTQIAKTMQLILDAPAGSATSEIEGLFYYHFDAWIDPLAYAGSNMHNIWFPDIVDQAPPNGGGPRFECMTDPKRYDWWGWGQKFHHASMAASAVVDHFDMDYNVNPHEWCIGWTDIYYVPRRFFADYIFLSSIFGGFSVFHEVAVPTMLHIIDESRRRHPSRSIIDRFGDCWGSCCASNPNVQDILWNRCGHRLDYVNEKVTAVHYERLGNQTAMLGEPIGETVYAHKRPTSPNAFSAETLTALTVDEHGVKPANVTSESINEANAEMDRLARQREKNLEKIQDASESVDGFLEPEPNPLTDGSSKSTVQEG</sequence>
<keyword evidence="4 6" id="KW-0472">Membrane</keyword>
<feature type="transmembrane region" description="Helical" evidence="6">
    <location>
        <begin position="326"/>
        <end position="346"/>
    </location>
</feature>
<feature type="transmembrane region" description="Helical" evidence="6">
    <location>
        <begin position="408"/>
        <end position="425"/>
    </location>
</feature>
<dbReference type="Pfam" id="PF04142">
    <property type="entry name" value="Nuc_sug_transp"/>
    <property type="match status" value="1"/>
</dbReference>
<dbReference type="InterPro" id="IPR037185">
    <property type="entry name" value="EmrE-like"/>
</dbReference>
<organism evidence="7 8">
    <name type="scientific">Coleophoma crateriformis</name>
    <dbReference type="NCBI Taxonomy" id="565419"/>
    <lineage>
        <taxon>Eukaryota</taxon>
        <taxon>Fungi</taxon>
        <taxon>Dikarya</taxon>
        <taxon>Ascomycota</taxon>
        <taxon>Pezizomycotina</taxon>
        <taxon>Leotiomycetes</taxon>
        <taxon>Helotiales</taxon>
        <taxon>Dermateaceae</taxon>
        <taxon>Coleophoma</taxon>
    </lineage>
</organism>
<proteinExistence type="predicted"/>
<reference evidence="7 8" key="1">
    <citation type="journal article" date="2018" name="IMA Fungus">
        <title>IMA Genome-F 9: Draft genome sequence of Annulohypoxylon stygium, Aspergillus mulundensis, Berkeleyomyces basicola (syn. Thielaviopsis basicola), Ceratocystis smalleyi, two Cercospora beticola strains, Coleophoma cylindrospora, Fusarium fracticaudum, Phialophora cf. hyalina, and Morchella septimelata.</title>
        <authorList>
            <person name="Wingfield B.D."/>
            <person name="Bills G.F."/>
            <person name="Dong Y."/>
            <person name="Huang W."/>
            <person name="Nel W.J."/>
            <person name="Swalarsk-Parry B.S."/>
            <person name="Vaghefi N."/>
            <person name="Wilken P.M."/>
            <person name="An Z."/>
            <person name="de Beer Z.W."/>
            <person name="De Vos L."/>
            <person name="Chen L."/>
            <person name="Duong T.A."/>
            <person name="Gao Y."/>
            <person name="Hammerbacher A."/>
            <person name="Kikkert J.R."/>
            <person name="Li Y."/>
            <person name="Li H."/>
            <person name="Li K."/>
            <person name="Li Q."/>
            <person name="Liu X."/>
            <person name="Ma X."/>
            <person name="Naidoo K."/>
            <person name="Pethybridge S.J."/>
            <person name="Sun J."/>
            <person name="Steenkamp E.T."/>
            <person name="van der Nest M.A."/>
            <person name="van Wyk S."/>
            <person name="Wingfield M.J."/>
            <person name="Xiong C."/>
            <person name="Yue Q."/>
            <person name="Zhang X."/>
        </authorList>
    </citation>
    <scope>NUCLEOTIDE SEQUENCE [LARGE SCALE GENOMIC DNA]</scope>
    <source>
        <strain evidence="7 8">BP5796</strain>
    </source>
</reference>
<dbReference type="SUPFAM" id="SSF103481">
    <property type="entry name" value="Multidrug resistance efflux transporter EmrE"/>
    <property type="match status" value="1"/>
</dbReference>
<comment type="caution">
    <text evidence="7">The sequence shown here is derived from an EMBL/GenBank/DDBJ whole genome shotgun (WGS) entry which is preliminary data.</text>
</comment>
<feature type="transmembrane region" description="Helical" evidence="6">
    <location>
        <begin position="148"/>
        <end position="168"/>
    </location>
</feature>
<feature type="region of interest" description="Disordered" evidence="5">
    <location>
        <begin position="789"/>
        <end position="827"/>
    </location>
</feature>
<evidence type="ECO:0000256" key="3">
    <source>
        <dbReference type="ARBA" id="ARBA00022989"/>
    </source>
</evidence>
<gene>
    <name evidence="7" type="ORF">BP5796_06175</name>
</gene>
<dbReference type="Proteomes" id="UP000256328">
    <property type="component" value="Unassembled WGS sequence"/>
</dbReference>